<evidence type="ECO:0000256" key="6">
    <source>
        <dbReference type="ARBA" id="ARBA00022989"/>
    </source>
</evidence>
<organism evidence="9 10">
    <name type="scientific">Vibrio olivae</name>
    <dbReference type="NCBI Taxonomy" id="1243002"/>
    <lineage>
        <taxon>Bacteria</taxon>
        <taxon>Pseudomonadati</taxon>
        <taxon>Pseudomonadota</taxon>
        <taxon>Gammaproteobacteria</taxon>
        <taxon>Vibrionales</taxon>
        <taxon>Vibrionaceae</taxon>
        <taxon>Vibrio</taxon>
    </lineage>
</organism>
<feature type="transmembrane region" description="Helical" evidence="8">
    <location>
        <begin position="131"/>
        <end position="152"/>
    </location>
</feature>
<dbReference type="CDD" id="cd06550">
    <property type="entry name" value="TM_ABC_iron-siderophores_like"/>
    <property type="match status" value="1"/>
</dbReference>
<sequence>MKTQTPLSVYRIGSFSWQYSSRVAWVSTLLFVLVAALGGVALTMGKFPISYTSLGNFLMGEETSRITERILMHIRLPRMLTAVFVGASLGAAGAVFQSISRNPLGSPDVIGFTTGAATGALVNIILLNNGVLGVALCAILGGMITAVVVYFLSLDKRQISSYRMILIGIGVGAILAALNGLMLVWGDIDSAITANLWLSGSLNARKWSDVASVGFGLLICIPVLKWSVRSLSLIEMGEDIAAQLGVAIERMRAISLFAAVILAALATGAAGPIAFIALAAPQLVRRVTRHHSVPVVSAALMGALLLLLADLLTQWAPLNLTLPIGQVTGIVGGIYLIWLLTRTR</sequence>
<comment type="similarity">
    <text evidence="2">Belongs to the binding-protein-dependent transport system permease family. FecCD subfamily.</text>
</comment>
<keyword evidence="3" id="KW-0813">Transport</keyword>
<dbReference type="Gene3D" id="1.10.3470.10">
    <property type="entry name" value="ABC transporter involved in vitamin B12 uptake, BtuC"/>
    <property type="match status" value="1"/>
</dbReference>
<accession>A0ABV5HR04</accession>
<name>A0ABV5HR04_9VIBR</name>
<comment type="subcellular location">
    <subcellularLocation>
        <location evidence="1">Cell membrane</location>
        <topology evidence="1">Multi-pass membrane protein</topology>
    </subcellularLocation>
</comment>
<evidence type="ECO:0000256" key="1">
    <source>
        <dbReference type="ARBA" id="ARBA00004651"/>
    </source>
</evidence>
<dbReference type="SUPFAM" id="SSF81345">
    <property type="entry name" value="ABC transporter involved in vitamin B12 uptake, BtuC"/>
    <property type="match status" value="1"/>
</dbReference>
<keyword evidence="10" id="KW-1185">Reference proteome</keyword>
<evidence type="ECO:0000313" key="10">
    <source>
        <dbReference type="Proteomes" id="UP001589645"/>
    </source>
</evidence>
<dbReference type="RefSeq" id="WP_390195034.1">
    <property type="nucleotide sequence ID" value="NZ_JBHMEP010000006.1"/>
</dbReference>
<dbReference type="InterPro" id="IPR000522">
    <property type="entry name" value="ABC_transptr_permease_BtuC"/>
</dbReference>
<feature type="transmembrane region" description="Helical" evidence="8">
    <location>
        <begin position="79"/>
        <end position="99"/>
    </location>
</feature>
<keyword evidence="4" id="KW-1003">Cell membrane</keyword>
<feature type="transmembrane region" description="Helical" evidence="8">
    <location>
        <begin position="164"/>
        <end position="186"/>
    </location>
</feature>
<comment type="caution">
    <text evidence="9">The sequence shown here is derived from an EMBL/GenBank/DDBJ whole genome shotgun (WGS) entry which is preliminary data.</text>
</comment>
<reference evidence="9 10" key="1">
    <citation type="submission" date="2024-09" db="EMBL/GenBank/DDBJ databases">
        <authorList>
            <person name="Sun Q."/>
            <person name="Mori K."/>
        </authorList>
    </citation>
    <scope>NUCLEOTIDE SEQUENCE [LARGE SCALE GENOMIC DNA]</scope>
    <source>
        <strain evidence="9 10">CECT 8064</strain>
    </source>
</reference>
<evidence type="ECO:0000256" key="2">
    <source>
        <dbReference type="ARBA" id="ARBA00007935"/>
    </source>
</evidence>
<dbReference type="Pfam" id="PF01032">
    <property type="entry name" value="FecCD"/>
    <property type="match status" value="1"/>
</dbReference>
<evidence type="ECO:0000256" key="7">
    <source>
        <dbReference type="ARBA" id="ARBA00023136"/>
    </source>
</evidence>
<keyword evidence="7 8" id="KW-0472">Membrane</keyword>
<evidence type="ECO:0000256" key="3">
    <source>
        <dbReference type="ARBA" id="ARBA00022448"/>
    </source>
</evidence>
<dbReference type="Proteomes" id="UP001589645">
    <property type="component" value="Unassembled WGS sequence"/>
</dbReference>
<feature type="transmembrane region" description="Helical" evidence="8">
    <location>
        <begin position="256"/>
        <end position="280"/>
    </location>
</feature>
<proteinExistence type="inferred from homology"/>
<feature type="transmembrane region" description="Helical" evidence="8">
    <location>
        <begin position="292"/>
        <end position="313"/>
    </location>
</feature>
<keyword evidence="6 8" id="KW-1133">Transmembrane helix</keyword>
<gene>
    <name evidence="9" type="ORF">ACFFUV_17075</name>
</gene>
<evidence type="ECO:0000313" key="9">
    <source>
        <dbReference type="EMBL" id="MFB9136683.1"/>
    </source>
</evidence>
<protein>
    <submittedName>
        <fullName evidence="9">FecCD family ABC transporter permease</fullName>
    </submittedName>
</protein>
<dbReference type="InterPro" id="IPR037294">
    <property type="entry name" value="ABC_BtuC-like"/>
</dbReference>
<evidence type="ECO:0000256" key="4">
    <source>
        <dbReference type="ARBA" id="ARBA00022475"/>
    </source>
</evidence>
<feature type="transmembrane region" description="Helical" evidence="8">
    <location>
        <begin position="23"/>
        <end position="44"/>
    </location>
</feature>
<evidence type="ECO:0000256" key="5">
    <source>
        <dbReference type="ARBA" id="ARBA00022692"/>
    </source>
</evidence>
<dbReference type="PANTHER" id="PTHR30472">
    <property type="entry name" value="FERRIC ENTEROBACTIN TRANSPORT SYSTEM PERMEASE PROTEIN"/>
    <property type="match status" value="1"/>
</dbReference>
<feature type="transmembrane region" description="Helical" evidence="8">
    <location>
        <begin position="320"/>
        <end position="340"/>
    </location>
</feature>
<dbReference type="EMBL" id="JBHMEP010000006">
    <property type="protein sequence ID" value="MFB9136683.1"/>
    <property type="molecule type" value="Genomic_DNA"/>
</dbReference>
<keyword evidence="5 8" id="KW-0812">Transmembrane</keyword>
<evidence type="ECO:0000256" key="8">
    <source>
        <dbReference type="SAM" id="Phobius"/>
    </source>
</evidence>
<dbReference type="PANTHER" id="PTHR30472:SF24">
    <property type="entry name" value="FERRIC ENTEROBACTIN TRANSPORT SYSTEM PERMEASE PROTEIN FEPG"/>
    <property type="match status" value="1"/>
</dbReference>